<organism evidence="2 3">
    <name type="scientific">Nocardia amikacinitolerans</name>
    <dbReference type="NCBI Taxonomy" id="756689"/>
    <lineage>
        <taxon>Bacteria</taxon>
        <taxon>Bacillati</taxon>
        <taxon>Actinomycetota</taxon>
        <taxon>Actinomycetes</taxon>
        <taxon>Mycobacteriales</taxon>
        <taxon>Nocardiaceae</taxon>
        <taxon>Nocardia</taxon>
    </lineage>
</organism>
<evidence type="ECO:0000313" key="2">
    <source>
        <dbReference type="EMBL" id="SNY78014.1"/>
    </source>
</evidence>
<dbReference type="InterPro" id="IPR011990">
    <property type="entry name" value="TPR-like_helical_dom_sf"/>
</dbReference>
<dbReference type="STRING" id="1379680.GCA_001612615_02391"/>
<dbReference type="EMBL" id="OBEG01000001">
    <property type="protein sequence ID" value="SNY78014.1"/>
    <property type="molecule type" value="Genomic_DNA"/>
</dbReference>
<feature type="domain" description="Bacterial transcriptional activator" evidence="1">
    <location>
        <begin position="107"/>
        <end position="245"/>
    </location>
</feature>
<dbReference type="OrthoDB" id="5509004at2"/>
<gene>
    <name evidence="2" type="ORF">SAMN04244553_1163</name>
</gene>
<dbReference type="PANTHER" id="PTHR35807">
    <property type="entry name" value="TRANSCRIPTIONAL REGULATOR REDD-RELATED"/>
    <property type="match status" value="1"/>
</dbReference>
<sequence length="245" mass="27158">MTSYGAYARAQPPDMPPARLGLLGGLELRCGGVAIPLSVAAQRLLAFLALHNRHLRRSTVAYTLWMNSVENRAAANLRTVLWRLRKLERSLVVSDGPYLRIGGNVQIDVVELTGATRQLIADPQALEAPKVTAETLSKELLPGWDDDWVLLERERLRQLRLHGLEALCKRLTALGLYEPAIEAGLIAVALEPLRETTQCALIEAHLDEGNVSEAVRQYDVYRDLLDESLGIAPGRQLRSVIAPYR</sequence>
<dbReference type="Proteomes" id="UP000219565">
    <property type="component" value="Unassembled WGS sequence"/>
</dbReference>
<proteinExistence type="predicted"/>
<dbReference type="RefSeq" id="WP_097243944.1">
    <property type="nucleotide sequence ID" value="NZ_JAMTCW010000005.1"/>
</dbReference>
<dbReference type="InterPro" id="IPR051677">
    <property type="entry name" value="AfsR-DnrI-RedD_regulator"/>
</dbReference>
<keyword evidence="2" id="KW-0238">DNA-binding</keyword>
<accession>A0A285KZD5</accession>
<dbReference type="AlphaFoldDB" id="A0A285KZD5"/>
<dbReference type="SMART" id="SM01043">
    <property type="entry name" value="BTAD"/>
    <property type="match status" value="1"/>
</dbReference>
<evidence type="ECO:0000259" key="1">
    <source>
        <dbReference type="SMART" id="SM01043"/>
    </source>
</evidence>
<dbReference type="Pfam" id="PF03704">
    <property type="entry name" value="BTAD"/>
    <property type="match status" value="1"/>
</dbReference>
<dbReference type="SUPFAM" id="SSF48452">
    <property type="entry name" value="TPR-like"/>
    <property type="match status" value="1"/>
</dbReference>
<dbReference type="InterPro" id="IPR005158">
    <property type="entry name" value="BTAD"/>
</dbReference>
<dbReference type="InterPro" id="IPR036388">
    <property type="entry name" value="WH-like_DNA-bd_sf"/>
</dbReference>
<protein>
    <submittedName>
        <fullName evidence="2">DNA-binding transcriptional activator of the SARP family</fullName>
    </submittedName>
</protein>
<dbReference type="Gene3D" id="1.25.40.10">
    <property type="entry name" value="Tetratricopeptide repeat domain"/>
    <property type="match status" value="1"/>
</dbReference>
<dbReference type="Gene3D" id="1.10.10.10">
    <property type="entry name" value="Winged helix-like DNA-binding domain superfamily/Winged helix DNA-binding domain"/>
    <property type="match status" value="1"/>
</dbReference>
<reference evidence="2 3" key="1">
    <citation type="submission" date="2017-09" db="EMBL/GenBank/DDBJ databases">
        <authorList>
            <person name="Ehlers B."/>
            <person name="Leendertz F.H."/>
        </authorList>
    </citation>
    <scope>NUCLEOTIDE SEQUENCE [LARGE SCALE GENOMIC DNA]</scope>
    <source>
        <strain evidence="2 3">DSM 45537</strain>
    </source>
</reference>
<name>A0A285KZD5_9NOCA</name>
<dbReference type="GO" id="GO:0003677">
    <property type="term" value="F:DNA binding"/>
    <property type="evidence" value="ECO:0007669"/>
    <property type="project" value="UniProtKB-KW"/>
</dbReference>
<keyword evidence="3" id="KW-1185">Reference proteome</keyword>
<evidence type="ECO:0000313" key="3">
    <source>
        <dbReference type="Proteomes" id="UP000219565"/>
    </source>
</evidence>